<accession>A0AAP0GBK2</accession>
<evidence type="ECO:0000313" key="2">
    <source>
        <dbReference type="Proteomes" id="UP001418222"/>
    </source>
</evidence>
<reference evidence="1 2" key="1">
    <citation type="journal article" date="2022" name="Nat. Plants">
        <title>Genomes of leafy and leafless Platanthera orchids illuminate the evolution of mycoheterotrophy.</title>
        <authorList>
            <person name="Li M.H."/>
            <person name="Liu K.W."/>
            <person name="Li Z."/>
            <person name="Lu H.C."/>
            <person name="Ye Q.L."/>
            <person name="Zhang D."/>
            <person name="Wang J.Y."/>
            <person name="Li Y.F."/>
            <person name="Zhong Z.M."/>
            <person name="Liu X."/>
            <person name="Yu X."/>
            <person name="Liu D.K."/>
            <person name="Tu X.D."/>
            <person name="Liu B."/>
            <person name="Hao Y."/>
            <person name="Liao X.Y."/>
            <person name="Jiang Y.T."/>
            <person name="Sun W.H."/>
            <person name="Chen J."/>
            <person name="Chen Y.Q."/>
            <person name="Ai Y."/>
            <person name="Zhai J.W."/>
            <person name="Wu S.S."/>
            <person name="Zhou Z."/>
            <person name="Hsiao Y.Y."/>
            <person name="Wu W.L."/>
            <person name="Chen Y.Y."/>
            <person name="Lin Y.F."/>
            <person name="Hsu J.L."/>
            <person name="Li C.Y."/>
            <person name="Wang Z.W."/>
            <person name="Zhao X."/>
            <person name="Zhong W.Y."/>
            <person name="Ma X.K."/>
            <person name="Ma L."/>
            <person name="Huang J."/>
            <person name="Chen G.Z."/>
            <person name="Huang M.Z."/>
            <person name="Huang L."/>
            <person name="Peng D.H."/>
            <person name="Luo Y.B."/>
            <person name="Zou S.Q."/>
            <person name="Chen S.P."/>
            <person name="Lan S."/>
            <person name="Tsai W.C."/>
            <person name="Van de Peer Y."/>
            <person name="Liu Z.J."/>
        </authorList>
    </citation>
    <scope>NUCLEOTIDE SEQUENCE [LARGE SCALE GENOMIC DNA]</scope>
    <source>
        <strain evidence="1">Lor287</strain>
    </source>
</reference>
<comment type="caution">
    <text evidence="1">The sequence shown here is derived from an EMBL/GenBank/DDBJ whole genome shotgun (WGS) entry which is preliminary data.</text>
</comment>
<evidence type="ECO:0000313" key="1">
    <source>
        <dbReference type="EMBL" id="KAK8949532.1"/>
    </source>
</evidence>
<gene>
    <name evidence="1" type="ORF">KSP39_PZI004983</name>
</gene>
<proteinExistence type="predicted"/>
<keyword evidence="2" id="KW-1185">Reference proteome</keyword>
<dbReference type="Proteomes" id="UP001418222">
    <property type="component" value="Unassembled WGS sequence"/>
</dbReference>
<name>A0AAP0GBK2_9ASPA</name>
<protein>
    <submittedName>
        <fullName evidence="1">Uncharacterized protein</fullName>
    </submittedName>
</protein>
<organism evidence="1 2">
    <name type="scientific">Platanthera zijinensis</name>
    <dbReference type="NCBI Taxonomy" id="2320716"/>
    <lineage>
        <taxon>Eukaryota</taxon>
        <taxon>Viridiplantae</taxon>
        <taxon>Streptophyta</taxon>
        <taxon>Embryophyta</taxon>
        <taxon>Tracheophyta</taxon>
        <taxon>Spermatophyta</taxon>
        <taxon>Magnoliopsida</taxon>
        <taxon>Liliopsida</taxon>
        <taxon>Asparagales</taxon>
        <taxon>Orchidaceae</taxon>
        <taxon>Orchidoideae</taxon>
        <taxon>Orchideae</taxon>
        <taxon>Orchidinae</taxon>
        <taxon>Platanthera</taxon>
    </lineage>
</organism>
<sequence>MNVQREYHRKFNIAVTRIEKPYEKPNILAEYIALQLKNRVSFQQAMSNRSEKAKFPYKQFVLKSITIPIQFELYLEPWA</sequence>
<dbReference type="AlphaFoldDB" id="A0AAP0GBK2"/>
<dbReference type="EMBL" id="JBBWWQ010000004">
    <property type="protein sequence ID" value="KAK8949532.1"/>
    <property type="molecule type" value="Genomic_DNA"/>
</dbReference>